<name>A0ACB8T4X5_9AGAM</name>
<accession>A0ACB8T4X5</accession>
<keyword evidence="2" id="KW-1185">Reference proteome</keyword>
<reference evidence="1" key="2">
    <citation type="journal article" date="2022" name="New Phytol.">
        <title>Evolutionary transition to the ectomycorrhizal habit in the genomes of a hyperdiverse lineage of mushroom-forming fungi.</title>
        <authorList>
            <person name="Looney B."/>
            <person name="Miyauchi S."/>
            <person name="Morin E."/>
            <person name="Drula E."/>
            <person name="Courty P.E."/>
            <person name="Kohler A."/>
            <person name="Kuo A."/>
            <person name="LaButti K."/>
            <person name="Pangilinan J."/>
            <person name="Lipzen A."/>
            <person name="Riley R."/>
            <person name="Andreopoulos W."/>
            <person name="He G."/>
            <person name="Johnson J."/>
            <person name="Nolan M."/>
            <person name="Tritt A."/>
            <person name="Barry K.W."/>
            <person name="Grigoriev I.V."/>
            <person name="Nagy L.G."/>
            <person name="Hibbett D."/>
            <person name="Henrissat B."/>
            <person name="Matheny P.B."/>
            <person name="Labbe J."/>
            <person name="Martin F.M."/>
        </authorList>
    </citation>
    <scope>NUCLEOTIDE SEQUENCE</scope>
    <source>
        <strain evidence="1">HHB10654</strain>
    </source>
</reference>
<sequence>MTAAPLRIPARGLRQATVIFVHGLGQTNESWTGMIAWLSRHLPSIEWILPQAPLRAVTAYAGASRSSWFDIATFPPGEAEWDHNTMSASISVIESIIQTEVQAGIDSHRIILAGYSQGAALSLLVALTTLHELGGVASLSGWVPHQGR</sequence>
<protein>
    <submittedName>
        <fullName evidence="1">Alpha/beta-hydrolase</fullName>
    </submittedName>
</protein>
<gene>
    <name evidence="1" type="ORF">BV25DRAFT_1802561</name>
</gene>
<evidence type="ECO:0000313" key="1">
    <source>
        <dbReference type="EMBL" id="KAI0063191.1"/>
    </source>
</evidence>
<organism evidence="1 2">
    <name type="scientific">Artomyces pyxidatus</name>
    <dbReference type="NCBI Taxonomy" id="48021"/>
    <lineage>
        <taxon>Eukaryota</taxon>
        <taxon>Fungi</taxon>
        <taxon>Dikarya</taxon>
        <taxon>Basidiomycota</taxon>
        <taxon>Agaricomycotina</taxon>
        <taxon>Agaricomycetes</taxon>
        <taxon>Russulales</taxon>
        <taxon>Auriscalpiaceae</taxon>
        <taxon>Artomyces</taxon>
    </lineage>
</organism>
<dbReference type="EMBL" id="MU277204">
    <property type="protein sequence ID" value="KAI0063191.1"/>
    <property type="molecule type" value="Genomic_DNA"/>
</dbReference>
<comment type="caution">
    <text evidence="1">The sequence shown here is derived from an EMBL/GenBank/DDBJ whole genome shotgun (WGS) entry which is preliminary data.</text>
</comment>
<dbReference type="Proteomes" id="UP000814140">
    <property type="component" value="Unassembled WGS sequence"/>
</dbReference>
<proteinExistence type="predicted"/>
<evidence type="ECO:0000313" key="2">
    <source>
        <dbReference type="Proteomes" id="UP000814140"/>
    </source>
</evidence>
<reference evidence="1" key="1">
    <citation type="submission" date="2021-03" db="EMBL/GenBank/DDBJ databases">
        <authorList>
            <consortium name="DOE Joint Genome Institute"/>
            <person name="Ahrendt S."/>
            <person name="Looney B.P."/>
            <person name="Miyauchi S."/>
            <person name="Morin E."/>
            <person name="Drula E."/>
            <person name="Courty P.E."/>
            <person name="Chicoki N."/>
            <person name="Fauchery L."/>
            <person name="Kohler A."/>
            <person name="Kuo A."/>
            <person name="Labutti K."/>
            <person name="Pangilinan J."/>
            <person name="Lipzen A."/>
            <person name="Riley R."/>
            <person name="Andreopoulos W."/>
            <person name="He G."/>
            <person name="Johnson J."/>
            <person name="Barry K.W."/>
            <person name="Grigoriev I.V."/>
            <person name="Nagy L."/>
            <person name="Hibbett D."/>
            <person name="Henrissat B."/>
            <person name="Matheny P.B."/>
            <person name="Labbe J."/>
            <person name="Martin F."/>
        </authorList>
    </citation>
    <scope>NUCLEOTIDE SEQUENCE</scope>
    <source>
        <strain evidence="1">HHB10654</strain>
    </source>
</reference>
<feature type="non-terminal residue" evidence="1">
    <location>
        <position position="148"/>
    </location>
</feature>